<keyword evidence="5" id="KW-0540">Nuclease</keyword>
<evidence type="ECO:0000256" key="9">
    <source>
        <dbReference type="ARBA" id="ARBA00034617"/>
    </source>
</evidence>
<evidence type="ECO:0000256" key="10">
    <source>
        <dbReference type="ARBA" id="ARBA00034808"/>
    </source>
</evidence>
<dbReference type="GO" id="GO:0004527">
    <property type="term" value="F:exonuclease activity"/>
    <property type="evidence" value="ECO:0007669"/>
    <property type="project" value="UniProtKB-KW"/>
</dbReference>
<keyword evidence="7" id="KW-0238">DNA-binding</keyword>
<feature type="domain" description="UvrD-like helicase C-terminal" evidence="14">
    <location>
        <begin position="288"/>
        <end position="796"/>
    </location>
</feature>
<name>A0A411ZIY9_9FIRM</name>
<keyword evidence="8" id="KW-0413">Isomerase</keyword>
<dbReference type="GO" id="GO:0005524">
    <property type="term" value="F:ATP binding"/>
    <property type="evidence" value="ECO:0007669"/>
    <property type="project" value="UniProtKB-UniRule"/>
</dbReference>
<feature type="domain" description="UvrD-like helicase ATP-binding" evidence="13">
    <location>
        <begin position="3"/>
        <end position="307"/>
    </location>
</feature>
<dbReference type="RefSeq" id="WP_117585313.1">
    <property type="nucleotide sequence ID" value="NZ_QRST01000032.1"/>
</dbReference>
<dbReference type="AlphaFoldDB" id="A0A411ZIY9"/>
<evidence type="ECO:0000256" key="4">
    <source>
        <dbReference type="ARBA" id="ARBA00022806"/>
    </source>
</evidence>
<dbReference type="GO" id="GO:0033202">
    <property type="term" value="C:DNA helicase complex"/>
    <property type="evidence" value="ECO:0007669"/>
    <property type="project" value="TreeGrafter"/>
</dbReference>
<comment type="similarity">
    <text evidence="1">Belongs to the helicase family. UvrD subfamily.</text>
</comment>
<dbReference type="PROSITE" id="PS51217">
    <property type="entry name" value="UVRD_HELICASE_CTER"/>
    <property type="match status" value="1"/>
</dbReference>
<comment type="catalytic activity">
    <reaction evidence="11">
        <text>ATP + H2O = ADP + phosphate + H(+)</text>
        <dbReference type="Rhea" id="RHEA:13065"/>
        <dbReference type="ChEBI" id="CHEBI:15377"/>
        <dbReference type="ChEBI" id="CHEBI:15378"/>
        <dbReference type="ChEBI" id="CHEBI:30616"/>
        <dbReference type="ChEBI" id="CHEBI:43474"/>
        <dbReference type="ChEBI" id="CHEBI:456216"/>
        <dbReference type="EC" id="5.6.2.4"/>
    </reaction>
</comment>
<evidence type="ECO:0000256" key="1">
    <source>
        <dbReference type="ARBA" id="ARBA00009922"/>
    </source>
</evidence>
<dbReference type="InterPro" id="IPR000212">
    <property type="entry name" value="DNA_helicase_UvrD/REP"/>
</dbReference>
<keyword evidence="4 12" id="KW-0347">Helicase</keyword>
<dbReference type="EC" id="5.6.2.4" evidence="10"/>
<evidence type="ECO:0000256" key="3">
    <source>
        <dbReference type="ARBA" id="ARBA00022801"/>
    </source>
</evidence>
<dbReference type="GO" id="GO:0016887">
    <property type="term" value="F:ATP hydrolysis activity"/>
    <property type="evidence" value="ECO:0007669"/>
    <property type="project" value="RHEA"/>
</dbReference>
<evidence type="ECO:0000256" key="11">
    <source>
        <dbReference type="ARBA" id="ARBA00048988"/>
    </source>
</evidence>
<dbReference type="PROSITE" id="PS51198">
    <property type="entry name" value="UVRD_HELICASE_ATP_BIND"/>
    <property type="match status" value="1"/>
</dbReference>
<gene>
    <name evidence="15" type="ORF">DWZ11_10830</name>
</gene>
<dbReference type="Gene3D" id="1.10.486.10">
    <property type="entry name" value="PCRA, domain 4"/>
    <property type="match status" value="2"/>
</dbReference>
<dbReference type="CDD" id="cd06127">
    <property type="entry name" value="DEDDh"/>
    <property type="match status" value="1"/>
</dbReference>
<dbReference type="InterPro" id="IPR013520">
    <property type="entry name" value="Ribonucl_H"/>
</dbReference>
<dbReference type="EMBL" id="QRST01000032">
    <property type="protein sequence ID" value="RGQ02788.1"/>
    <property type="molecule type" value="Genomic_DNA"/>
</dbReference>
<proteinExistence type="inferred from homology"/>
<dbReference type="InterPro" id="IPR036397">
    <property type="entry name" value="RNaseH_sf"/>
</dbReference>
<sequence length="866" mass="100661">MSITFNKKQQQVINELNQNILLSAGAGTGKTNVLSYRVANILNKNRANADEILCLTFTNKACRELKNRITSQLDFETANKITIRTIHGFAYQVITTTAKKAQTIFKEFVIFDDEDQKTLIRQTITNFPKARALDIQYIVNCIEQLKQERALKHIYTEDIEADYTTIYHQHLKFNKTFNQQQSDNLTKFFQFDGLNIIINYEFALQQMHGLDYKDLIANAYRLFQDENICSSWRKRYKCIMIDEMQDTSSFEYTMLEKLFPANNIMLCGDEFQTIYEWRGSNPQKILTAFTEKYNPLIINFNENYRSTKLLLEMAYNTLINLFCKETILHSYAKNLLSKSSELGHKIELKQANSLANEAQWIFQNIVNLLPLVKTPTQIAILVRQNNYLQNLTLHLNYLANIYNQKNQEEPIHFIQIDNIRFFKRQEIKDVLSIMKYLINPNDYLSLQRILVNLIPNIGIRTIKQISSAEYLQNGLRLSDFINANFQNPNYEPFSDLISAYLSKDIIVFDIEGTGTDIFADNIIQLSAIKIRKGKKIAEFNRYLKSDKPVGDSEKVHHISDKYLQTHGENPKLVLQEFCQFIQDAIITGHNIRGYDMDILNQNLLKHNLKPVNFSNINFDTLDLVRRFYPNLPNHKLEFLSNHFQFETKSNHNSLDDVFATWELLHKLLEDKIIPTAKKRSELINKQKNKFIHVAQIFQKLHNILNDNLLLENLIAQIVKEFNLVNIYKATTTKDGAIRLENIRNLFRLAKAELNSHRGTNGIKELLQYASLSNTDLDALTSSHPKIPIITIHQAKGLEFDYEFLAGMNDDIFPSYFSTRNGSITEEEKRLFYVAITRAKKALFLSSSGSPSRLLNYIPEQFITKIK</sequence>
<dbReference type="FunFam" id="3.30.420.10:FF:000045">
    <property type="entry name" value="3'-5' exonuclease DinG"/>
    <property type="match status" value="1"/>
</dbReference>
<dbReference type="GO" id="GO:0000725">
    <property type="term" value="P:recombinational repair"/>
    <property type="evidence" value="ECO:0007669"/>
    <property type="project" value="TreeGrafter"/>
</dbReference>
<dbReference type="InterPro" id="IPR012337">
    <property type="entry name" value="RNaseH-like_sf"/>
</dbReference>
<evidence type="ECO:0000256" key="6">
    <source>
        <dbReference type="ARBA" id="ARBA00022840"/>
    </source>
</evidence>
<evidence type="ECO:0000256" key="12">
    <source>
        <dbReference type="PROSITE-ProRule" id="PRU00560"/>
    </source>
</evidence>
<evidence type="ECO:0000256" key="2">
    <source>
        <dbReference type="ARBA" id="ARBA00022741"/>
    </source>
</evidence>
<accession>A0A411ZIY9</accession>
<evidence type="ECO:0000259" key="13">
    <source>
        <dbReference type="PROSITE" id="PS51198"/>
    </source>
</evidence>
<dbReference type="Gene3D" id="3.40.50.300">
    <property type="entry name" value="P-loop containing nucleotide triphosphate hydrolases"/>
    <property type="match status" value="3"/>
</dbReference>
<comment type="catalytic activity">
    <reaction evidence="9">
        <text>Couples ATP hydrolysis with the unwinding of duplex DNA by translocating in the 3'-5' direction.</text>
        <dbReference type="EC" id="5.6.2.4"/>
    </reaction>
</comment>
<dbReference type="CDD" id="cd17932">
    <property type="entry name" value="DEXQc_UvrD"/>
    <property type="match status" value="1"/>
</dbReference>
<dbReference type="Pfam" id="PF13361">
    <property type="entry name" value="UvrD_C"/>
    <property type="match status" value="1"/>
</dbReference>
<keyword evidence="2 12" id="KW-0547">Nucleotide-binding</keyword>
<dbReference type="Gene3D" id="3.30.420.10">
    <property type="entry name" value="Ribonuclease H-like superfamily/Ribonuclease H"/>
    <property type="match status" value="1"/>
</dbReference>
<keyword evidence="6 12" id="KW-0067">ATP-binding</keyword>
<organism evidence="15 16">
    <name type="scientific">Megamonas rupellensis</name>
    <dbReference type="NCBI Taxonomy" id="491921"/>
    <lineage>
        <taxon>Bacteria</taxon>
        <taxon>Bacillati</taxon>
        <taxon>Bacillota</taxon>
        <taxon>Negativicutes</taxon>
        <taxon>Selenomonadales</taxon>
        <taxon>Selenomonadaceae</taxon>
        <taxon>Megamonas</taxon>
    </lineage>
</organism>
<feature type="binding site" evidence="12">
    <location>
        <begin position="24"/>
        <end position="31"/>
    </location>
    <ligand>
        <name>ATP</name>
        <dbReference type="ChEBI" id="CHEBI:30616"/>
    </ligand>
</feature>
<reference evidence="15 16" key="1">
    <citation type="submission" date="2018-08" db="EMBL/GenBank/DDBJ databases">
        <title>A genome reference for cultivated species of the human gut microbiota.</title>
        <authorList>
            <person name="Zou Y."/>
            <person name="Xue W."/>
            <person name="Luo G."/>
        </authorList>
    </citation>
    <scope>NUCLEOTIDE SEQUENCE [LARGE SCALE GENOMIC DNA]</scope>
    <source>
        <strain evidence="15 16">AF29-2</strain>
    </source>
</reference>
<dbReference type="PANTHER" id="PTHR11070:SF2">
    <property type="entry name" value="ATP-DEPENDENT DNA HELICASE SRS2"/>
    <property type="match status" value="1"/>
</dbReference>
<dbReference type="InterPro" id="IPR013986">
    <property type="entry name" value="DExx_box_DNA_helicase_dom_sf"/>
</dbReference>
<protein>
    <recommendedName>
        <fullName evidence="10">DNA 3'-5' helicase</fullName>
        <ecNumber evidence="10">5.6.2.4</ecNumber>
    </recommendedName>
</protein>
<dbReference type="InterPro" id="IPR027417">
    <property type="entry name" value="P-loop_NTPase"/>
</dbReference>
<dbReference type="GO" id="GO:0003677">
    <property type="term" value="F:DNA binding"/>
    <property type="evidence" value="ECO:0007669"/>
    <property type="project" value="UniProtKB-KW"/>
</dbReference>
<evidence type="ECO:0000256" key="8">
    <source>
        <dbReference type="ARBA" id="ARBA00023235"/>
    </source>
</evidence>
<dbReference type="Gene3D" id="1.10.10.160">
    <property type="match status" value="1"/>
</dbReference>
<dbReference type="GO" id="GO:0043138">
    <property type="term" value="F:3'-5' DNA helicase activity"/>
    <property type="evidence" value="ECO:0007669"/>
    <property type="project" value="UniProtKB-EC"/>
</dbReference>
<dbReference type="PANTHER" id="PTHR11070">
    <property type="entry name" value="UVRD / RECB / PCRA DNA HELICASE FAMILY MEMBER"/>
    <property type="match status" value="1"/>
</dbReference>
<keyword evidence="5" id="KW-0269">Exonuclease</keyword>
<dbReference type="SMART" id="SM00479">
    <property type="entry name" value="EXOIII"/>
    <property type="match status" value="1"/>
</dbReference>
<evidence type="ECO:0000259" key="14">
    <source>
        <dbReference type="PROSITE" id="PS51217"/>
    </source>
</evidence>
<dbReference type="InterPro" id="IPR014017">
    <property type="entry name" value="DNA_helicase_UvrD-like_C"/>
</dbReference>
<evidence type="ECO:0000256" key="7">
    <source>
        <dbReference type="ARBA" id="ARBA00023125"/>
    </source>
</evidence>
<comment type="caution">
    <text evidence="15">The sequence shown here is derived from an EMBL/GenBank/DDBJ whole genome shotgun (WGS) entry which is preliminary data.</text>
</comment>
<dbReference type="Proteomes" id="UP000284662">
    <property type="component" value="Unassembled WGS sequence"/>
</dbReference>
<dbReference type="GO" id="GO:0005829">
    <property type="term" value="C:cytosol"/>
    <property type="evidence" value="ECO:0007669"/>
    <property type="project" value="TreeGrafter"/>
</dbReference>
<keyword evidence="3 12" id="KW-0378">Hydrolase</keyword>
<evidence type="ECO:0000313" key="15">
    <source>
        <dbReference type="EMBL" id="RGQ02788.1"/>
    </source>
</evidence>
<dbReference type="SUPFAM" id="SSF52540">
    <property type="entry name" value="P-loop containing nucleoside triphosphate hydrolases"/>
    <property type="match status" value="1"/>
</dbReference>
<dbReference type="SUPFAM" id="SSF53098">
    <property type="entry name" value="Ribonuclease H-like"/>
    <property type="match status" value="1"/>
</dbReference>
<evidence type="ECO:0000313" key="16">
    <source>
        <dbReference type="Proteomes" id="UP000284662"/>
    </source>
</evidence>
<dbReference type="Pfam" id="PF00929">
    <property type="entry name" value="RNase_T"/>
    <property type="match status" value="1"/>
</dbReference>
<dbReference type="InterPro" id="IPR014016">
    <property type="entry name" value="UvrD-like_ATP-bd"/>
</dbReference>
<dbReference type="Pfam" id="PF00580">
    <property type="entry name" value="UvrD-helicase"/>
    <property type="match status" value="1"/>
</dbReference>
<evidence type="ECO:0000256" key="5">
    <source>
        <dbReference type="ARBA" id="ARBA00022839"/>
    </source>
</evidence>